<proteinExistence type="inferred from homology"/>
<evidence type="ECO:0000256" key="4">
    <source>
        <dbReference type="ARBA" id="ARBA00022989"/>
    </source>
</evidence>
<dbReference type="HAMAP" id="MF_00454">
    <property type="entry name" value="FluC"/>
    <property type="match status" value="1"/>
</dbReference>
<keyword evidence="12" id="KW-1185">Reference proteome</keyword>
<keyword evidence="3 10" id="KW-0812">Transmembrane</keyword>
<comment type="activity regulation">
    <text evidence="10">Na(+) is not transported, but it plays an essential structural role and its presence is essential for fluoride channel function.</text>
</comment>
<dbReference type="EMBL" id="RBZN01000026">
    <property type="protein sequence ID" value="RKQ15926.1"/>
    <property type="molecule type" value="Genomic_DNA"/>
</dbReference>
<dbReference type="GO" id="GO:0005886">
    <property type="term" value="C:plasma membrane"/>
    <property type="evidence" value="ECO:0007669"/>
    <property type="project" value="UniProtKB-SubCell"/>
</dbReference>
<keyword evidence="4 10" id="KW-1133">Transmembrane helix</keyword>
<comment type="similarity">
    <text evidence="7 10">Belongs to the fluoride channel Fluc/FEX (TC 1.A.43) family.</text>
</comment>
<evidence type="ECO:0000313" key="11">
    <source>
        <dbReference type="EMBL" id="RKQ15926.1"/>
    </source>
</evidence>
<feature type="transmembrane region" description="Helical" evidence="10">
    <location>
        <begin position="29"/>
        <end position="49"/>
    </location>
</feature>
<comment type="catalytic activity">
    <reaction evidence="8">
        <text>fluoride(in) = fluoride(out)</text>
        <dbReference type="Rhea" id="RHEA:76159"/>
        <dbReference type="ChEBI" id="CHEBI:17051"/>
    </reaction>
    <physiologicalReaction direction="left-to-right" evidence="8">
        <dbReference type="Rhea" id="RHEA:76160"/>
    </physiologicalReaction>
</comment>
<dbReference type="AlphaFoldDB" id="A0A494Z0G2"/>
<evidence type="ECO:0000256" key="9">
    <source>
        <dbReference type="ARBA" id="ARBA00049940"/>
    </source>
</evidence>
<gene>
    <name evidence="10" type="primary">fluC</name>
    <name evidence="10" type="synonym">crcB</name>
    <name evidence="11" type="ORF">D8M03_10955</name>
</gene>
<evidence type="ECO:0000256" key="8">
    <source>
        <dbReference type="ARBA" id="ARBA00035585"/>
    </source>
</evidence>
<keyword evidence="10" id="KW-0915">Sodium</keyword>
<keyword evidence="10" id="KW-0479">Metal-binding</keyword>
<dbReference type="InterPro" id="IPR003691">
    <property type="entry name" value="FluC"/>
</dbReference>
<keyword evidence="10" id="KW-0813">Transport</keyword>
<comment type="subcellular location">
    <subcellularLocation>
        <location evidence="1 10">Cell membrane</location>
        <topology evidence="1 10">Multi-pass membrane protein</topology>
    </subcellularLocation>
</comment>
<evidence type="ECO:0000256" key="6">
    <source>
        <dbReference type="ARBA" id="ARBA00023303"/>
    </source>
</evidence>
<evidence type="ECO:0000313" key="12">
    <source>
        <dbReference type="Proteomes" id="UP000272238"/>
    </source>
</evidence>
<dbReference type="GO" id="GO:0062054">
    <property type="term" value="F:fluoride channel activity"/>
    <property type="evidence" value="ECO:0007669"/>
    <property type="project" value="UniProtKB-UniRule"/>
</dbReference>
<dbReference type="Pfam" id="PF02537">
    <property type="entry name" value="CRCB"/>
    <property type="match status" value="1"/>
</dbReference>
<dbReference type="OrthoDB" id="9799631at2"/>
<name>A0A494Z0G2_9BACL</name>
<reference evidence="11 12" key="1">
    <citation type="journal article" date="2016" name="Antonie Van Leeuwenhoek">
        <title>Lysinibacillus endophyticus sp. nov., an indole-3-acetic acid producing endophytic bacterium isolated from corn root (Zea mays cv. Xinken-5).</title>
        <authorList>
            <person name="Yu J."/>
            <person name="Guan X."/>
            <person name="Liu C."/>
            <person name="Xiang W."/>
            <person name="Yu Z."/>
            <person name="Liu X."/>
            <person name="Wang G."/>
        </authorList>
    </citation>
    <scope>NUCLEOTIDE SEQUENCE [LARGE SCALE GENOMIC DNA]</scope>
    <source>
        <strain evidence="11 12">DSM 100506</strain>
    </source>
</reference>
<evidence type="ECO:0000256" key="1">
    <source>
        <dbReference type="ARBA" id="ARBA00004651"/>
    </source>
</evidence>
<evidence type="ECO:0000256" key="2">
    <source>
        <dbReference type="ARBA" id="ARBA00022475"/>
    </source>
</evidence>
<organism evidence="11 12">
    <name type="scientific">Ureibacillus endophyticus</name>
    <dbReference type="NCBI Taxonomy" id="1978490"/>
    <lineage>
        <taxon>Bacteria</taxon>
        <taxon>Bacillati</taxon>
        <taxon>Bacillota</taxon>
        <taxon>Bacilli</taxon>
        <taxon>Bacillales</taxon>
        <taxon>Caryophanaceae</taxon>
        <taxon>Ureibacillus</taxon>
    </lineage>
</organism>
<evidence type="ECO:0000256" key="5">
    <source>
        <dbReference type="ARBA" id="ARBA00023136"/>
    </source>
</evidence>
<keyword evidence="5 10" id="KW-0472">Membrane</keyword>
<evidence type="ECO:0000256" key="7">
    <source>
        <dbReference type="ARBA" id="ARBA00035120"/>
    </source>
</evidence>
<feature type="transmembrane region" description="Helical" evidence="10">
    <location>
        <begin position="56"/>
        <end position="74"/>
    </location>
</feature>
<dbReference type="GO" id="GO:0140114">
    <property type="term" value="P:cellular detoxification of fluoride"/>
    <property type="evidence" value="ECO:0007669"/>
    <property type="project" value="UniProtKB-UniRule"/>
</dbReference>
<protein>
    <recommendedName>
        <fullName evidence="10">Fluoride-specific ion channel FluC</fullName>
    </recommendedName>
</protein>
<feature type="binding site" evidence="10">
    <location>
        <position position="69"/>
    </location>
    <ligand>
        <name>Na(+)</name>
        <dbReference type="ChEBI" id="CHEBI:29101"/>
        <note>structural</note>
    </ligand>
</feature>
<comment type="caution">
    <text evidence="11">The sequence shown here is derived from an EMBL/GenBank/DDBJ whole genome shotgun (WGS) entry which is preliminary data.</text>
</comment>
<dbReference type="RefSeq" id="WP_121214820.1">
    <property type="nucleotide sequence ID" value="NZ_JAMYWW010000001.1"/>
</dbReference>
<keyword evidence="2 10" id="KW-1003">Cell membrane</keyword>
<dbReference type="GO" id="GO:0046872">
    <property type="term" value="F:metal ion binding"/>
    <property type="evidence" value="ECO:0007669"/>
    <property type="project" value="UniProtKB-KW"/>
</dbReference>
<comment type="function">
    <text evidence="9 10">Fluoride-specific ion channel. Important for reducing fluoride concentration in the cell, thus reducing its toxicity.</text>
</comment>
<keyword evidence="10" id="KW-0406">Ion transport</keyword>
<evidence type="ECO:0000256" key="3">
    <source>
        <dbReference type="ARBA" id="ARBA00022692"/>
    </source>
</evidence>
<feature type="binding site" evidence="10">
    <location>
        <position position="66"/>
    </location>
    <ligand>
        <name>Na(+)</name>
        <dbReference type="ChEBI" id="CHEBI:29101"/>
        <note>structural</note>
    </ligand>
</feature>
<accession>A0A494Z0G2</accession>
<keyword evidence="6 10" id="KW-0407">Ion channel</keyword>
<evidence type="ECO:0000256" key="10">
    <source>
        <dbReference type="HAMAP-Rule" id="MF_00454"/>
    </source>
</evidence>
<sequence>MQNIIQVFLGGMIGAIIRYEIQLVVGTTVMLWIVNVLGSFILGCLNGFFEKKESKLKLFFTTGMLGTFTTFSTFSETSFNMLLEESFRGTAYIFGMTLASVSAAFIGYLLVRRKET</sequence>
<feature type="transmembrane region" description="Helical" evidence="10">
    <location>
        <begin position="89"/>
        <end position="111"/>
    </location>
</feature>
<dbReference type="Proteomes" id="UP000272238">
    <property type="component" value="Unassembled WGS sequence"/>
</dbReference>